<dbReference type="NCBIfam" id="NF009506">
    <property type="entry name" value="PRK12864.1"/>
    <property type="match status" value="1"/>
</dbReference>
<feature type="domain" description="YCII-related" evidence="2">
    <location>
        <begin position="18"/>
        <end position="100"/>
    </location>
</feature>
<protein>
    <recommendedName>
        <fullName evidence="2">YCII-related domain-containing protein</fullName>
    </recommendedName>
</protein>
<dbReference type="Proteomes" id="UP000030345">
    <property type="component" value="Unassembled WGS sequence"/>
</dbReference>
<proteinExistence type="inferred from homology"/>
<dbReference type="Pfam" id="PF03795">
    <property type="entry name" value="YCII"/>
    <property type="match status" value="1"/>
</dbReference>
<dbReference type="EMBL" id="JNAS01000002">
    <property type="protein sequence ID" value="KGG07955.1"/>
    <property type="molecule type" value="Genomic_DNA"/>
</dbReference>
<evidence type="ECO:0000313" key="3">
    <source>
        <dbReference type="EMBL" id="KGG07955.1"/>
    </source>
</evidence>
<dbReference type="SUPFAM" id="SSF54909">
    <property type="entry name" value="Dimeric alpha+beta barrel"/>
    <property type="match status" value="1"/>
</dbReference>
<dbReference type="eggNOG" id="COG2350">
    <property type="taxonomic scope" value="Bacteria"/>
</dbReference>
<evidence type="ECO:0000313" key="4">
    <source>
        <dbReference type="Proteomes" id="UP000030345"/>
    </source>
</evidence>
<comment type="caution">
    <text evidence="3">The sequence shown here is derived from an EMBL/GenBank/DDBJ whole genome shotgun (WGS) entry which is preliminary data.</text>
</comment>
<dbReference type="PANTHER" id="PTHR33606">
    <property type="entry name" value="PROTEIN YCII"/>
    <property type="match status" value="1"/>
</dbReference>
<accession>A0A0A2B595</accession>
<sequence>MQLLSIYSFFYLYLKMEKFVVFGRYCKDAIIKREPFREQHLKRLKNLKDSDILVTLGPTKCTKYLFGIFNANDINELKDLIEEDIYWEKGIWINYEIYPWIQAF</sequence>
<dbReference type="InterPro" id="IPR051807">
    <property type="entry name" value="Sec-metab_biosynth-assoc"/>
</dbReference>
<reference evidence="4" key="1">
    <citation type="journal article" date="2014" name="Sci. Data">
        <title>Genomes of diverse isolates of the marine cyanobacterium Prochlorococcus.</title>
        <authorList>
            <person name="Biller S."/>
            <person name="Berube P."/>
            <person name="Thompson J."/>
            <person name="Kelly L."/>
            <person name="Roggensack S."/>
            <person name="Awad L."/>
            <person name="Roache-Johnson K."/>
            <person name="Ding H."/>
            <person name="Giovannoni S.J."/>
            <person name="Moore L.R."/>
            <person name="Chisholm S.W."/>
        </authorList>
    </citation>
    <scope>NUCLEOTIDE SEQUENCE [LARGE SCALE GENOMIC DNA]</scope>
    <source>
        <strain evidence="4">SB</strain>
    </source>
</reference>
<organism evidence="3 4">
    <name type="scientific">Prochlorococcus marinus str. SB</name>
    <dbReference type="NCBI Taxonomy" id="59926"/>
    <lineage>
        <taxon>Bacteria</taxon>
        <taxon>Bacillati</taxon>
        <taxon>Cyanobacteriota</taxon>
        <taxon>Cyanophyceae</taxon>
        <taxon>Synechococcales</taxon>
        <taxon>Prochlorococcaceae</taxon>
        <taxon>Prochlorococcus</taxon>
    </lineage>
</organism>
<dbReference type="InterPro" id="IPR011008">
    <property type="entry name" value="Dimeric_a/b-barrel"/>
</dbReference>
<evidence type="ECO:0000259" key="2">
    <source>
        <dbReference type="Pfam" id="PF03795"/>
    </source>
</evidence>
<evidence type="ECO:0000256" key="1">
    <source>
        <dbReference type="ARBA" id="ARBA00007689"/>
    </source>
</evidence>
<dbReference type="AlphaFoldDB" id="A0A0A2B595"/>
<comment type="similarity">
    <text evidence="1">Belongs to the YciI family.</text>
</comment>
<dbReference type="Gene3D" id="3.30.70.1060">
    <property type="entry name" value="Dimeric alpha+beta barrel"/>
    <property type="match status" value="1"/>
</dbReference>
<dbReference type="PANTHER" id="PTHR33606:SF3">
    <property type="entry name" value="PROTEIN YCII"/>
    <property type="match status" value="1"/>
</dbReference>
<dbReference type="InterPro" id="IPR005545">
    <property type="entry name" value="YCII"/>
</dbReference>
<dbReference type="STRING" id="59926.EV02_0623"/>
<name>A0A0A2B595_PROMR</name>
<gene>
    <name evidence="3" type="ORF">EV02_0623</name>
</gene>